<dbReference type="OrthoDB" id="10261072at2759"/>
<comment type="subcellular location">
    <subcellularLocation>
        <location evidence="1 6">Nucleus</location>
    </subcellularLocation>
</comment>
<dbReference type="GO" id="GO:0000178">
    <property type="term" value="C:exosome (RNase complex)"/>
    <property type="evidence" value="ECO:0007669"/>
    <property type="project" value="TreeGrafter"/>
</dbReference>
<evidence type="ECO:0000256" key="7">
    <source>
        <dbReference type="SAM" id="MobiDB-lite"/>
    </source>
</evidence>
<keyword evidence="9" id="KW-1185">Reference proteome</keyword>
<dbReference type="EMBL" id="MVBO01000150">
    <property type="protein sequence ID" value="OZJ02464.1"/>
    <property type="molecule type" value="Genomic_DNA"/>
</dbReference>
<dbReference type="GO" id="GO:0005730">
    <property type="term" value="C:nucleolus"/>
    <property type="evidence" value="ECO:0007669"/>
    <property type="project" value="TreeGrafter"/>
</dbReference>
<dbReference type="Proteomes" id="UP000242875">
    <property type="component" value="Unassembled WGS sequence"/>
</dbReference>
<evidence type="ECO:0000256" key="4">
    <source>
        <dbReference type="ARBA" id="ARBA00022884"/>
    </source>
</evidence>
<keyword evidence="4 6" id="KW-0694">RNA-binding</keyword>
<evidence type="ECO:0000256" key="6">
    <source>
        <dbReference type="RuleBase" id="RU368003"/>
    </source>
</evidence>
<feature type="region of interest" description="Disordered" evidence="7">
    <location>
        <begin position="177"/>
        <end position="210"/>
    </location>
</feature>
<comment type="caution">
    <text evidence="8">The sequence shown here is derived from an EMBL/GenBank/DDBJ whole genome shotgun (WGS) entry which is preliminary data.</text>
</comment>
<evidence type="ECO:0000313" key="8">
    <source>
        <dbReference type="EMBL" id="OZJ02464.1"/>
    </source>
</evidence>
<proteinExistence type="inferred from homology"/>
<dbReference type="AlphaFoldDB" id="A0A261XW51"/>
<dbReference type="GO" id="GO:0003677">
    <property type="term" value="F:DNA binding"/>
    <property type="evidence" value="ECO:0007669"/>
    <property type="project" value="TreeGrafter"/>
</dbReference>
<evidence type="ECO:0000256" key="3">
    <source>
        <dbReference type="ARBA" id="ARBA00022552"/>
    </source>
</evidence>
<comment type="similarity">
    <text evidence="2 6">Belongs to the C1D family.</text>
</comment>
<comment type="function">
    <text evidence="6">Required for exosome-dependent processing of pre-rRNA and small nucleolar RNA (snRNA) precursors. Involved in processing of 35S pre-rRNA at the A0, A1 and A2 sites.</text>
</comment>
<dbReference type="Pfam" id="PF04000">
    <property type="entry name" value="Sas10_Utp3"/>
    <property type="match status" value="1"/>
</dbReference>
<dbReference type="PANTHER" id="PTHR15341">
    <property type="entry name" value="SUN-COR STEROID HORMONE RECEPTOR CO-REPRESSOR"/>
    <property type="match status" value="1"/>
</dbReference>
<keyword evidence="5 6" id="KW-0539">Nucleus</keyword>
<accession>A0A261XW51</accession>
<name>A0A261XW51_9FUNG</name>
<feature type="region of interest" description="Disordered" evidence="7">
    <location>
        <begin position="125"/>
        <end position="155"/>
    </location>
</feature>
<protein>
    <recommendedName>
        <fullName evidence="6">Exosome complex protein</fullName>
    </recommendedName>
</protein>
<organism evidence="8 9">
    <name type="scientific">Bifiguratus adelaidae</name>
    <dbReference type="NCBI Taxonomy" id="1938954"/>
    <lineage>
        <taxon>Eukaryota</taxon>
        <taxon>Fungi</taxon>
        <taxon>Fungi incertae sedis</taxon>
        <taxon>Mucoromycota</taxon>
        <taxon>Mucoromycotina</taxon>
        <taxon>Endogonomycetes</taxon>
        <taxon>Endogonales</taxon>
        <taxon>Endogonales incertae sedis</taxon>
        <taxon>Bifiguratus</taxon>
    </lineage>
</organism>
<dbReference type="GO" id="GO:0000460">
    <property type="term" value="P:maturation of 5.8S rRNA"/>
    <property type="evidence" value="ECO:0007669"/>
    <property type="project" value="TreeGrafter"/>
</dbReference>
<evidence type="ECO:0000313" key="9">
    <source>
        <dbReference type="Proteomes" id="UP000242875"/>
    </source>
</evidence>
<keyword evidence="3 6" id="KW-0698">rRNA processing</keyword>
<evidence type="ECO:0000256" key="2">
    <source>
        <dbReference type="ARBA" id="ARBA00009154"/>
    </source>
</evidence>
<dbReference type="InterPro" id="IPR011082">
    <property type="entry name" value="Exosome-assoc_fac/DNA_repair"/>
</dbReference>
<dbReference type="PANTHER" id="PTHR15341:SF3">
    <property type="entry name" value="NUCLEAR NUCLEIC ACID-BINDING PROTEIN C1D"/>
    <property type="match status" value="1"/>
</dbReference>
<evidence type="ECO:0000256" key="1">
    <source>
        <dbReference type="ARBA" id="ARBA00004123"/>
    </source>
</evidence>
<dbReference type="GO" id="GO:0003723">
    <property type="term" value="F:RNA binding"/>
    <property type="evidence" value="ECO:0007669"/>
    <property type="project" value="UniProtKB-UniRule"/>
</dbReference>
<dbReference type="GO" id="GO:0010468">
    <property type="term" value="P:regulation of gene expression"/>
    <property type="evidence" value="ECO:0007669"/>
    <property type="project" value="TreeGrafter"/>
</dbReference>
<dbReference type="InterPro" id="IPR007146">
    <property type="entry name" value="Sas10/Utp3/C1D"/>
</dbReference>
<reference evidence="8 9" key="1">
    <citation type="journal article" date="2017" name="Mycologia">
        <title>Bifiguratus adelaidae, gen. et sp. nov., a new member of Mucoromycotina in endophytic and soil-dwelling habitats.</title>
        <authorList>
            <person name="Torres-Cruz T.J."/>
            <person name="Billingsley Tobias T.L."/>
            <person name="Almatruk M."/>
            <person name="Hesse C."/>
            <person name="Kuske C.R."/>
            <person name="Desiro A."/>
            <person name="Benucci G.M."/>
            <person name="Bonito G."/>
            <person name="Stajich J.E."/>
            <person name="Dunlap C."/>
            <person name="Arnold A.E."/>
            <person name="Porras-Alfaro A."/>
        </authorList>
    </citation>
    <scope>NUCLEOTIDE SEQUENCE [LARGE SCALE GENOMIC DNA]</scope>
    <source>
        <strain evidence="8 9">AZ0501</strain>
    </source>
</reference>
<gene>
    <name evidence="8" type="ORF">BZG36_04101</name>
</gene>
<evidence type="ECO:0000256" key="5">
    <source>
        <dbReference type="ARBA" id="ARBA00023242"/>
    </source>
</evidence>
<sequence length="210" mass="23235">MDAVGTEAPFGVVEALDERLDAVREQLKSLLKRPLTETVPKLSHVDRSKLFVMLSYTINTLVFVYLKSQGQDPKTHPVVRELERVRDYIEKIKTATGKKAKPSMTVNQAASKRTISAALAANRIQDKGKTSTLSSPTPSPPSTPNSQTDVKKRPAEAGKFQCMAAVTLVFTLLSTLDAEPTTHKKNKKWEKEKPKTSKKSRLPITGVSYE</sequence>